<dbReference type="Pfam" id="PF01529">
    <property type="entry name" value="DHHC"/>
    <property type="match status" value="1"/>
</dbReference>
<comment type="similarity">
    <text evidence="7">Belongs to the DHHC palmitoyltransferase family.</text>
</comment>
<feature type="compositionally biased region" description="Low complexity" evidence="8">
    <location>
        <begin position="108"/>
        <end position="117"/>
    </location>
</feature>
<dbReference type="AlphaFoldDB" id="A0A8J4PW95"/>
<dbReference type="OrthoDB" id="331948at2759"/>
<name>A0A8J4PW95_9MYCE</name>
<protein>
    <recommendedName>
        <fullName evidence="7">Palmitoyltransferase</fullName>
        <ecNumber evidence="7">2.3.1.225</ecNumber>
    </recommendedName>
</protein>
<evidence type="ECO:0000256" key="4">
    <source>
        <dbReference type="ARBA" id="ARBA00022989"/>
    </source>
</evidence>
<feature type="transmembrane region" description="Helical" evidence="7">
    <location>
        <begin position="6"/>
        <end position="25"/>
    </location>
</feature>
<evidence type="ECO:0000313" key="11">
    <source>
        <dbReference type="Proteomes" id="UP000695562"/>
    </source>
</evidence>
<keyword evidence="3 7" id="KW-0812">Transmembrane</keyword>
<evidence type="ECO:0000256" key="8">
    <source>
        <dbReference type="SAM" id="MobiDB-lite"/>
    </source>
</evidence>
<feature type="region of interest" description="Disordered" evidence="8">
    <location>
        <begin position="108"/>
        <end position="139"/>
    </location>
</feature>
<feature type="domain" description="Palmitoyltransferase DHHC" evidence="9">
    <location>
        <begin position="145"/>
        <end position="300"/>
    </location>
</feature>
<proteinExistence type="inferred from homology"/>
<comment type="catalytic activity">
    <reaction evidence="7">
        <text>L-cysteinyl-[protein] + hexadecanoyl-CoA = S-hexadecanoyl-L-cysteinyl-[protein] + CoA</text>
        <dbReference type="Rhea" id="RHEA:36683"/>
        <dbReference type="Rhea" id="RHEA-COMP:10131"/>
        <dbReference type="Rhea" id="RHEA-COMP:11032"/>
        <dbReference type="ChEBI" id="CHEBI:29950"/>
        <dbReference type="ChEBI" id="CHEBI:57287"/>
        <dbReference type="ChEBI" id="CHEBI:57379"/>
        <dbReference type="ChEBI" id="CHEBI:74151"/>
        <dbReference type="EC" id="2.3.1.225"/>
    </reaction>
</comment>
<organism evidence="10 11">
    <name type="scientific">Polysphondylium violaceum</name>
    <dbReference type="NCBI Taxonomy" id="133409"/>
    <lineage>
        <taxon>Eukaryota</taxon>
        <taxon>Amoebozoa</taxon>
        <taxon>Evosea</taxon>
        <taxon>Eumycetozoa</taxon>
        <taxon>Dictyostelia</taxon>
        <taxon>Dictyosteliales</taxon>
        <taxon>Dictyosteliaceae</taxon>
        <taxon>Polysphondylium</taxon>
    </lineage>
</organism>
<evidence type="ECO:0000259" key="9">
    <source>
        <dbReference type="Pfam" id="PF01529"/>
    </source>
</evidence>
<evidence type="ECO:0000256" key="7">
    <source>
        <dbReference type="RuleBase" id="RU079119"/>
    </source>
</evidence>
<sequence length="373" mass="42622">MVNAAVISVNLYILFIVASQWLLIYQPLEIGSGQIGYLYLIFYHFLVFMLYYSYWQAIVTPPGNPPNNWLPEGKTIEDLNVLVEQYSNPFNSLPSKSTTIVVDDIQSDSNGGSTSNNTDDHNSIGSSGNRAINNVNNNNNSKSLKTRFCTQCKIFKPPRSHHCKKCKKCVLKQDHHCPWIDNCTGFKNQKFFLLFLFYVVILGALTIMSLVIGGFYILNFNLKVTTNEDSSQGPKFVKFNTKTIDSSDDQIPFMVPGAIVTVLFILNLSSAIPVVLGVLGLLFYQIDFLLSNYTSIERFERKSLSKYSKKNGLKFHWRYDRGVRQNFREVFGESRLYWLIPVGIPKSDGTYWKTMTVEEMQILYDKDNKDSMV</sequence>
<keyword evidence="2 7" id="KW-0808">Transferase</keyword>
<evidence type="ECO:0000256" key="5">
    <source>
        <dbReference type="ARBA" id="ARBA00023136"/>
    </source>
</evidence>
<dbReference type="GO" id="GO:0019706">
    <property type="term" value="F:protein-cysteine S-palmitoyltransferase activity"/>
    <property type="evidence" value="ECO:0007669"/>
    <property type="project" value="UniProtKB-EC"/>
</dbReference>
<evidence type="ECO:0000256" key="3">
    <source>
        <dbReference type="ARBA" id="ARBA00022692"/>
    </source>
</evidence>
<accession>A0A8J4PW95</accession>
<dbReference type="EC" id="2.3.1.225" evidence="7"/>
<keyword evidence="11" id="KW-1185">Reference proteome</keyword>
<feature type="compositionally biased region" description="Polar residues" evidence="8">
    <location>
        <begin position="123"/>
        <end position="132"/>
    </location>
</feature>
<dbReference type="GO" id="GO:0016020">
    <property type="term" value="C:membrane"/>
    <property type="evidence" value="ECO:0007669"/>
    <property type="project" value="UniProtKB-SubCell"/>
</dbReference>
<feature type="transmembrane region" description="Helical" evidence="7">
    <location>
        <begin position="191"/>
        <end position="218"/>
    </location>
</feature>
<dbReference type="PROSITE" id="PS50216">
    <property type="entry name" value="DHHC"/>
    <property type="match status" value="1"/>
</dbReference>
<keyword evidence="6 7" id="KW-0012">Acyltransferase</keyword>
<dbReference type="InterPro" id="IPR001594">
    <property type="entry name" value="Palmitoyltrfase_DHHC"/>
</dbReference>
<keyword evidence="4 7" id="KW-1133">Transmembrane helix</keyword>
<gene>
    <name evidence="10" type="ORF">CYY_003782</name>
</gene>
<evidence type="ECO:0000313" key="10">
    <source>
        <dbReference type="EMBL" id="KAF2074905.1"/>
    </source>
</evidence>
<comment type="subcellular location">
    <subcellularLocation>
        <location evidence="1">Membrane</location>
        <topology evidence="1">Multi-pass membrane protein</topology>
    </subcellularLocation>
</comment>
<dbReference type="EMBL" id="AJWJ01000123">
    <property type="protein sequence ID" value="KAF2074905.1"/>
    <property type="molecule type" value="Genomic_DNA"/>
</dbReference>
<feature type="transmembrane region" description="Helical" evidence="7">
    <location>
        <begin position="37"/>
        <end position="55"/>
    </location>
</feature>
<comment type="domain">
    <text evidence="7">The DHHC domain is required for palmitoyltransferase activity.</text>
</comment>
<dbReference type="Proteomes" id="UP000695562">
    <property type="component" value="Unassembled WGS sequence"/>
</dbReference>
<dbReference type="InterPro" id="IPR039859">
    <property type="entry name" value="PFA4/ZDH16/20/ERF2-like"/>
</dbReference>
<comment type="caution">
    <text evidence="10">The sequence shown here is derived from an EMBL/GenBank/DDBJ whole genome shotgun (WGS) entry which is preliminary data.</text>
</comment>
<dbReference type="PANTHER" id="PTHR12246">
    <property type="entry name" value="PALMITOYLTRANSFERASE ZDHHC16"/>
    <property type="match status" value="1"/>
</dbReference>
<evidence type="ECO:0000256" key="6">
    <source>
        <dbReference type="ARBA" id="ARBA00023315"/>
    </source>
</evidence>
<reference evidence="10" key="1">
    <citation type="submission" date="2020-01" db="EMBL/GenBank/DDBJ databases">
        <title>Development of genomics and gene disruption for Polysphondylium violaceum indicates a role for the polyketide synthase stlB in stalk morphogenesis.</title>
        <authorList>
            <person name="Narita B."/>
            <person name="Kawabe Y."/>
            <person name="Kin K."/>
            <person name="Saito T."/>
            <person name="Gibbs R."/>
            <person name="Kuspa A."/>
            <person name="Muzny D."/>
            <person name="Queller D."/>
            <person name="Richards S."/>
            <person name="Strassman J."/>
            <person name="Sucgang R."/>
            <person name="Worley K."/>
            <person name="Schaap P."/>
        </authorList>
    </citation>
    <scope>NUCLEOTIDE SEQUENCE</scope>
    <source>
        <strain evidence="10">QSvi11</strain>
    </source>
</reference>
<evidence type="ECO:0000256" key="2">
    <source>
        <dbReference type="ARBA" id="ARBA00022679"/>
    </source>
</evidence>
<evidence type="ECO:0000256" key="1">
    <source>
        <dbReference type="ARBA" id="ARBA00004141"/>
    </source>
</evidence>
<keyword evidence="5 7" id="KW-0472">Membrane</keyword>